<proteinExistence type="predicted"/>
<organism evidence="1 2">
    <name type="scientific">Nitrospirillum viridazoti CBAmc</name>
    <dbReference type="NCBI Taxonomy" id="1441467"/>
    <lineage>
        <taxon>Bacteria</taxon>
        <taxon>Pseudomonadati</taxon>
        <taxon>Pseudomonadota</taxon>
        <taxon>Alphaproteobacteria</taxon>
        <taxon>Rhodospirillales</taxon>
        <taxon>Azospirillaceae</taxon>
        <taxon>Nitrospirillum</taxon>
        <taxon>Nitrospirillum viridazoti</taxon>
    </lineage>
</organism>
<dbReference type="Proteomes" id="UP000197153">
    <property type="component" value="Chromosome 1"/>
</dbReference>
<keyword evidence="2" id="KW-1185">Reference proteome</keyword>
<name>A0A248JRQ8_9PROT</name>
<reference evidence="1 2" key="1">
    <citation type="submission" date="2017-06" db="EMBL/GenBank/DDBJ databases">
        <title>Complete genome sequence of Nitrospirillum amazonense strain CBAmC, an endophytic nitrogen-fixing and plant growth-promoting bacterium, isolated from sugarcane.</title>
        <authorList>
            <person name="Schwab S."/>
            <person name="dos Santos Teixeira K.R."/>
            <person name="Simoes Araujo J.L."/>
            <person name="Soares Vidal M."/>
            <person name="Borges de Freitas H.R."/>
            <person name="Rivello Crivelaro A.L."/>
            <person name="Bueno de Camargo Nunes A."/>
            <person name="dos Santos C.M."/>
            <person name="Palmeira da Silva Rosa D."/>
            <person name="da Silva Padilha D."/>
            <person name="da Silva E."/>
            <person name="Araujo Terra L."/>
            <person name="Soares Mendes V."/>
            <person name="Farinelli L."/>
            <person name="Magalhaes Cruz L."/>
            <person name="Baldani J.I."/>
        </authorList>
    </citation>
    <scope>NUCLEOTIDE SEQUENCE [LARGE SCALE GENOMIC DNA]</scope>
    <source>
        <strain evidence="1 2">CBAmC</strain>
    </source>
</reference>
<accession>A0A248JRQ8</accession>
<evidence type="ECO:0000313" key="2">
    <source>
        <dbReference type="Proteomes" id="UP000197153"/>
    </source>
</evidence>
<dbReference type="AlphaFoldDB" id="A0A248JRQ8"/>
<evidence type="ECO:0000313" key="1">
    <source>
        <dbReference type="EMBL" id="ASG21387.1"/>
    </source>
</evidence>
<dbReference type="EMBL" id="CP022110">
    <property type="protein sequence ID" value="ASG21387.1"/>
    <property type="molecule type" value="Genomic_DNA"/>
</dbReference>
<gene>
    <name evidence="1" type="ORF">Y958_11530</name>
</gene>
<protein>
    <submittedName>
        <fullName evidence="1">Uncharacterized protein</fullName>
    </submittedName>
</protein>
<sequence>MPLEGDALDPRHALVLDAHRQSGGRISPELFGMLDDLGVNGLTSIYDPSVRVVSIGGGIDFWDQSRRQGVAGQSLMALPGPRDYLAAAHNALTDAAGGPQHHRMRVVADGNVAVFRRLALDFPGSALRLGITVVESIEHASL</sequence>
<dbReference type="KEGG" id="nao:Y958_11530"/>